<dbReference type="InterPro" id="IPR050570">
    <property type="entry name" value="Cell_wall_metabolism_enzyme"/>
</dbReference>
<evidence type="ECO:0000313" key="3">
    <source>
        <dbReference type="EMBL" id="SBT23677.1"/>
    </source>
</evidence>
<dbReference type="CDD" id="cd12797">
    <property type="entry name" value="M23_peptidase"/>
    <property type="match status" value="1"/>
</dbReference>
<protein>
    <submittedName>
        <fullName evidence="3">Cell wall endopeptidase, family M23/M37</fullName>
    </submittedName>
</protein>
<evidence type="ECO:0000313" key="4">
    <source>
        <dbReference type="EMBL" id="SOE47633.1"/>
    </source>
</evidence>
<dbReference type="GO" id="GO:0004222">
    <property type="term" value="F:metalloendopeptidase activity"/>
    <property type="evidence" value="ECO:0007669"/>
    <property type="project" value="TreeGrafter"/>
</dbReference>
<dbReference type="RefSeq" id="WP_067749007.1">
    <property type="nucleotide sequence ID" value="NZ_LT907988.1"/>
</dbReference>
<dbReference type="PANTHER" id="PTHR21666">
    <property type="entry name" value="PEPTIDASE-RELATED"/>
    <property type="match status" value="1"/>
</dbReference>
<dbReference type="STRING" id="1851544.ODI_03705"/>
<dbReference type="Proteomes" id="UP000078558">
    <property type="component" value="Chromosome I"/>
</dbReference>
<reference evidence="4 5" key="2">
    <citation type="submission" date="2017-08" db="EMBL/GenBank/DDBJ databases">
        <authorList>
            <person name="de Groot N.N."/>
        </authorList>
    </citation>
    <scope>NUCLEOTIDE SEQUENCE [LARGE SCALE GENOMIC DNA]</scope>
    <source>
        <strain evidence="4">Orrdi1</strain>
    </source>
</reference>
<evidence type="ECO:0000259" key="2">
    <source>
        <dbReference type="Pfam" id="PF01551"/>
    </source>
</evidence>
<name>A0A1C3JX04_9BURK</name>
<dbReference type="AlphaFoldDB" id="A0A1C3JX04"/>
<dbReference type="SUPFAM" id="SSF51261">
    <property type="entry name" value="Duplicated hybrid motif"/>
    <property type="match status" value="1"/>
</dbReference>
<dbReference type="PANTHER" id="PTHR21666:SF270">
    <property type="entry name" value="MUREIN HYDROLASE ACTIVATOR ENVC"/>
    <property type="match status" value="1"/>
</dbReference>
<feature type="domain" description="M23ase beta-sheet core" evidence="2">
    <location>
        <begin position="208"/>
        <end position="302"/>
    </location>
</feature>
<sequence length="331" mass="34823">MHARKGQAGYSTVKGARLAALGTGVLLAAIAFGALLQRYALAPQVPAPTLQVSLPDGEHAAREASFVRENVNLLAAKVGALQARVVGVEGLSKRVAKSAGVAYTDPEVLAPDSQMGPIPQAVGAMDELFTEHGDGRQLASAEELGRQLDELQAQLSVQTDSLSMLDLALTRRTGDQARVPNAMPVRDYPYLSSSYGWRRNPVTGQYSMHEGLDFAAPPGTPIVAASGGVVIEAKYQSGYGNMVEIDHGGGLLTRYAHAQRLLVKQGDLVERGQHVALVGSSGRSTGPHLHFEVRLAGQPLDPKLFLDSKGTTPPALASAEGGRATPATQVR</sequence>
<proteinExistence type="predicted"/>
<dbReference type="Pfam" id="PF01551">
    <property type="entry name" value="Peptidase_M23"/>
    <property type="match status" value="1"/>
</dbReference>
<reference evidence="3 5" key="1">
    <citation type="submission" date="2016-06" db="EMBL/GenBank/DDBJ databases">
        <authorList>
            <person name="Kjaerup R.B."/>
            <person name="Dalgaard T.S."/>
            <person name="Juul-Madsen H.R."/>
        </authorList>
    </citation>
    <scope>NUCLEOTIDE SEQUENCE [LARGE SCALE GENOMIC DNA]</scope>
    <source>
        <strain evidence="3">Orrdi1</strain>
    </source>
</reference>
<organism evidence="3 5">
    <name type="scientific">Orrella dioscoreae</name>
    <dbReference type="NCBI Taxonomy" id="1851544"/>
    <lineage>
        <taxon>Bacteria</taxon>
        <taxon>Pseudomonadati</taxon>
        <taxon>Pseudomonadota</taxon>
        <taxon>Betaproteobacteria</taxon>
        <taxon>Burkholderiales</taxon>
        <taxon>Alcaligenaceae</taxon>
        <taxon>Orrella</taxon>
    </lineage>
</organism>
<gene>
    <name evidence="3" type="ORF">ODI_03705</name>
    <name evidence="4" type="ORF">ODI_R0953</name>
</gene>
<dbReference type="FunFam" id="2.70.70.10:FF:000006">
    <property type="entry name" value="M23 family peptidase"/>
    <property type="match status" value="1"/>
</dbReference>
<dbReference type="EMBL" id="LT907988">
    <property type="protein sequence ID" value="SOE47633.1"/>
    <property type="molecule type" value="Genomic_DNA"/>
</dbReference>
<accession>A0A1C3JX04</accession>
<feature type="region of interest" description="Disordered" evidence="1">
    <location>
        <begin position="304"/>
        <end position="331"/>
    </location>
</feature>
<keyword evidence="5" id="KW-1185">Reference proteome</keyword>
<evidence type="ECO:0000256" key="1">
    <source>
        <dbReference type="SAM" id="MobiDB-lite"/>
    </source>
</evidence>
<dbReference type="EMBL" id="FLRC01000002">
    <property type="protein sequence ID" value="SBT23677.1"/>
    <property type="molecule type" value="Genomic_DNA"/>
</dbReference>
<evidence type="ECO:0000313" key="5">
    <source>
        <dbReference type="Proteomes" id="UP000078558"/>
    </source>
</evidence>
<dbReference type="Gene3D" id="2.70.70.10">
    <property type="entry name" value="Glucose Permease (Domain IIA)"/>
    <property type="match status" value="1"/>
</dbReference>
<dbReference type="KEGG" id="odi:ODI_R0953"/>
<dbReference type="InterPro" id="IPR016047">
    <property type="entry name" value="M23ase_b-sheet_dom"/>
</dbReference>
<dbReference type="InterPro" id="IPR011055">
    <property type="entry name" value="Dup_hybrid_motif"/>
</dbReference>
<dbReference type="OrthoDB" id="9815245at2"/>